<dbReference type="OrthoDB" id="9811743at2"/>
<name>A0A073JW66_9BACI</name>
<evidence type="ECO:0000313" key="2">
    <source>
        <dbReference type="EMBL" id="KEK18530.1"/>
    </source>
</evidence>
<organism evidence="2 3">
    <name type="scientific">Bacillus manliponensis</name>
    <dbReference type="NCBI Taxonomy" id="574376"/>
    <lineage>
        <taxon>Bacteria</taxon>
        <taxon>Bacillati</taxon>
        <taxon>Bacillota</taxon>
        <taxon>Bacilli</taxon>
        <taxon>Bacillales</taxon>
        <taxon>Bacillaceae</taxon>
        <taxon>Bacillus</taxon>
        <taxon>Bacillus cereus group</taxon>
    </lineage>
</organism>
<dbReference type="InterPro" id="IPR050177">
    <property type="entry name" value="Lipid_A_modif_metabolic_enz"/>
</dbReference>
<dbReference type="InterPro" id="IPR036291">
    <property type="entry name" value="NAD(P)-bd_dom_sf"/>
</dbReference>
<sequence>MANILVTGGAGFIGFHLVKHLLKLKHNVTVVDNFFRIKEDEEFKRYESSFHFIQGDLTKPLGSVLDNQSFDYVFHLAAINGVKYANEIPETVLRTNILSTINILDWCAENPPKSFVFASSSETYNGSKECFDMPIPTPENVPLAIKDVSLPRNSYACSKMTGELLTIHYANKYNFMGRVVRYHNIYGPRMGKDHVIPALIDRILNKENPFNLYGAEQTRAFCYIADAVEATYNVALLEDKEGHIVHIGNSDEEIDIKSLCNKIFAVAKYEAEIKELPAPPGSPSRRCPSTEKLKELTDYKPRVSLEEGLYQTYTWYKEEHEKSFNTVQK</sequence>
<comment type="caution">
    <text evidence="2">The sequence shown here is derived from an EMBL/GenBank/DDBJ whole genome shotgun (WGS) entry which is preliminary data.</text>
</comment>
<evidence type="ECO:0000313" key="3">
    <source>
        <dbReference type="Proteomes" id="UP000027822"/>
    </source>
</evidence>
<accession>A0A073JW66</accession>
<dbReference type="InterPro" id="IPR001509">
    <property type="entry name" value="Epimerase_deHydtase"/>
</dbReference>
<dbReference type="PANTHER" id="PTHR43245">
    <property type="entry name" value="BIFUNCTIONAL POLYMYXIN RESISTANCE PROTEIN ARNA"/>
    <property type="match status" value="1"/>
</dbReference>
<keyword evidence="3" id="KW-1185">Reference proteome</keyword>
<dbReference type="Proteomes" id="UP000027822">
    <property type="component" value="Unassembled WGS sequence"/>
</dbReference>
<dbReference type="PANTHER" id="PTHR43245:SF13">
    <property type="entry name" value="UDP-D-APIOSE_UDP-D-XYLOSE SYNTHASE 2"/>
    <property type="match status" value="1"/>
</dbReference>
<dbReference type="Gene3D" id="3.40.50.720">
    <property type="entry name" value="NAD(P)-binding Rossmann-like Domain"/>
    <property type="match status" value="1"/>
</dbReference>
<gene>
    <name evidence="2" type="ORF">BAMA_04475</name>
</gene>
<dbReference type="AlphaFoldDB" id="A0A073JW66"/>
<evidence type="ECO:0000259" key="1">
    <source>
        <dbReference type="Pfam" id="PF01370"/>
    </source>
</evidence>
<proteinExistence type="predicted"/>
<reference evidence="2 3" key="1">
    <citation type="submission" date="2014-06" db="EMBL/GenBank/DDBJ databases">
        <title>Draft genome sequence of Bacillus manliponensis JCM 15802 (MCCC 1A00708).</title>
        <authorList>
            <person name="Lai Q."/>
            <person name="Liu Y."/>
            <person name="Shao Z."/>
        </authorList>
    </citation>
    <scope>NUCLEOTIDE SEQUENCE [LARGE SCALE GENOMIC DNA]</scope>
    <source>
        <strain evidence="2 3">JCM 15802</strain>
    </source>
</reference>
<dbReference type="Pfam" id="PF01370">
    <property type="entry name" value="Epimerase"/>
    <property type="match status" value="1"/>
</dbReference>
<protein>
    <recommendedName>
        <fullName evidence="1">NAD-dependent epimerase/dehydratase domain-containing protein</fullName>
    </recommendedName>
</protein>
<dbReference type="RefSeq" id="WP_034640540.1">
    <property type="nucleotide sequence ID" value="NZ_CBCSJC010000014.1"/>
</dbReference>
<dbReference type="SUPFAM" id="SSF51735">
    <property type="entry name" value="NAD(P)-binding Rossmann-fold domains"/>
    <property type="match status" value="1"/>
</dbReference>
<dbReference type="eggNOG" id="COG0451">
    <property type="taxonomic scope" value="Bacteria"/>
</dbReference>
<dbReference type="STRING" id="574376.BAMA_04475"/>
<feature type="domain" description="NAD-dependent epimerase/dehydratase" evidence="1">
    <location>
        <begin position="4"/>
        <end position="248"/>
    </location>
</feature>
<dbReference type="EMBL" id="JOTN01000013">
    <property type="protein sequence ID" value="KEK18530.1"/>
    <property type="molecule type" value="Genomic_DNA"/>
</dbReference>